<keyword evidence="1" id="KW-1133">Transmembrane helix</keyword>
<protein>
    <recommendedName>
        <fullName evidence="4">RNase H type-1 domain-containing protein</fullName>
    </recommendedName>
</protein>
<name>A0A8J5YYK0_9ROSI</name>
<organism evidence="2 3">
    <name type="scientific">Gossypium anomalum</name>
    <dbReference type="NCBI Taxonomy" id="47600"/>
    <lineage>
        <taxon>Eukaryota</taxon>
        <taxon>Viridiplantae</taxon>
        <taxon>Streptophyta</taxon>
        <taxon>Embryophyta</taxon>
        <taxon>Tracheophyta</taxon>
        <taxon>Spermatophyta</taxon>
        <taxon>Magnoliopsida</taxon>
        <taxon>eudicotyledons</taxon>
        <taxon>Gunneridae</taxon>
        <taxon>Pentapetalae</taxon>
        <taxon>rosids</taxon>
        <taxon>malvids</taxon>
        <taxon>Malvales</taxon>
        <taxon>Malvaceae</taxon>
        <taxon>Malvoideae</taxon>
        <taxon>Gossypium</taxon>
    </lineage>
</organism>
<keyword evidence="1" id="KW-0812">Transmembrane</keyword>
<evidence type="ECO:0008006" key="4">
    <source>
        <dbReference type="Google" id="ProtNLM"/>
    </source>
</evidence>
<keyword evidence="1" id="KW-0472">Membrane</keyword>
<evidence type="ECO:0000313" key="2">
    <source>
        <dbReference type="EMBL" id="KAG8478519.1"/>
    </source>
</evidence>
<dbReference type="OrthoDB" id="968799at2759"/>
<accession>A0A8J5YYK0</accession>
<dbReference type="Proteomes" id="UP000701853">
    <property type="component" value="Chromosome 11"/>
</dbReference>
<sequence length="70" mass="8192">MGSCFRIHNLFSLVFMVEAIAVLHDLQFVQEMRFLHVVLKRDSRIVILKLQSKDDYSEIRLVTKDVKALS</sequence>
<evidence type="ECO:0000256" key="1">
    <source>
        <dbReference type="SAM" id="Phobius"/>
    </source>
</evidence>
<dbReference type="AlphaFoldDB" id="A0A8J5YYK0"/>
<feature type="transmembrane region" description="Helical" evidence="1">
    <location>
        <begin position="6"/>
        <end position="26"/>
    </location>
</feature>
<dbReference type="EMBL" id="JAHUZN010000011">
    <property type="protein sequence ID" value="KAG8478519.1"/>
    <property type="molecule type" value="Genomic_DNA"/>
</dbReference>
<keyword evidence="3" id="KW-1185">Reference proteome</keyword>
<comment type="caution">
    <text evidence="2">The sequence shown here is derived from an EMBL/GenBank/DDBJ whole genome shotgun (WGS) entry which is preliminary data.</text>
</comment>
<evidence type="ECO:0000313" key="3">
    <source>
        <dbReference type="Proteomes" id="UP000701853"/>
    </source>
</evidence>
<proteinExistence type="predicted"/>
<gene>
    <name evidence="2" type="ORF">CXB51_028337</name>
</gene>
<reference evidence="2 3" key="1">
    <citation type="journal article" date="2021" name="bioRxiv">
        <title>The Gossypium anomalum genome as a resource for cotton improvement and evolutionary analysis of hybrid incompatibility.</title>
        <authorList>
            <person name="Grover C.E."/>
            <person name="Yuan D."/>
            <person name="Arick M.A."/>
            <person name="Miller E.R."/>
            <person name="Hu G."/>
            <person name="Peterson D.G."/>
            <person name="Wendel J.F."/>
            <person name="Udall J.A."/>
        </authorList>
    </citation>
    <scope>NUCLEOTIDE SEQUENCE [LARGE SCALE GENOMIC DNA]</scope>
    <source>
        <strain evidence="2">JFW-Udall</strain>
        <tissue evidence="2">Leaf</tissue>
    </source>
</reference>